<feature type="compositionally biased region" description="Polar residues" evidence="1">
    <location>
        <begin position="86"/>
        <end position="100"/>
    </location>
</feature>
<dbReference type="SMART" id="SM00027">
    <property type="entry name" value="EH"/>
    <property type="match status" value="1"/>
</dbReference>
<dbReference type="OrthoDB" id="10045710at2759"/>
<feature type="compositionally biased region" description="Polar residues" evidence="1">
    <location>
        <begin position="1"/>
        <end position="23"/>
    </location>
</feature>
<feature type="compositionally biased region" description="Low complexity" evidence="1">
    <location>
        <begin position="175"/>
        <end position="184"/>
    </location>
</feature>
<feature type="region of interest" description="Disordered" evidence="1">
    <location>
        <begin position="426"/>
        <end position="519"/>
    </location>
</feature>
<name>A0A6A6S9S6_9PLEO</name>
<feature type="region of interest" description="Disordered" evidence="1">
    <location>
        <begin position="1"/>
        <end position="406"/>
    </location>
</feature>
<dbReference type="SUPFAM" id="SSF47473">
    <property type="entry name" value="EF-hand"/>
    <property type="match status" value="1"/>
</dbReference>
<feature type="domain" description="EH" evidence="2">
    <location>
        <begin position="524"/>
        <end position="629"/>
    </location>
</feature>
<dbReference type="CDD" id="cd00052">
    <property type="entry name" value="EH"/>
    <property type="match status" value="1"/>
</dbReference>
<feature type="compositionally biased region" description="Polar residues" evidence="1">
    <location>
        <begin position="256"/>
        <end position="270"/>
    </location>
</feature>
<dbReference type="GO" id="GO:0005737">
    <property type="term" value="C:cytoplasm"/>
    <property type="evidence" value="ECO:0007669"/>
    <property type="project" value="TreeGrafter"/>
</dbReference>
<dbReference type="GO" id="GO:0016197">
    <property type="term" value="P:endosomal transport"/>
    <property type="evidence" value="ECO:0007669"/>
    <property type="project" value="TreeGrafter"/>
</dbReference>
<protein>
    <recommendedName>
        <fullName evidence="2">EH domain-containing protein</fullName>
    </recommendedName>
</protein>
<evidence type="ECO:0000313" key="3">
    <source>
        <dbReference type="EMBL" id="KAF2643972.1"/>
    </source>
</evidence>
<dbReference type="AlphaFoldDB" id="A0A6A6S9S6"/>
<organism evidence="3 4">
    <name type="scientific">Massarina eburnea CBS 473.64</name>
    <dbReference type="NCBI Taxonomy" id="1395130"/>
    <lineage>
        <taxon>Eukaryota</taxon>
        <taxon>Fungi</taxon>
        <taxon>Dikarya</taxon>
        <taxon>Ascomycota</taxon>
        <taxon>Pezizomycotina</taxon>
        <taxon>Dothideomycetes</taxon>
        <taxon>Pleosporomycetidae</taxon>
        <taxon>Pleosporales</taxon>
        <taxon>Massarineae</taxon>
        <taxon>Massarinaceae</taxon>
        <taxon>Massarina</taxon>
    </lineage>
</organism>
<dbReference type="EMBL" id="MU006779">
    <property type="protein sequence ID" value="KAF2643972.1"/>
    <property type="molecule type" value="Genomic_DNA"/>
</dbReference>
<keyword evidence="4" id="KW-1185">Reference proteome</keyword>
<reference evidence="3" key="1">
    <citation type="journal article" date="2020" name="Stud. Mycol.">
        <title>101 Dothideomycetes genomes: a test case for predicting lifestyles and emergence of pathogens.</title>
        <authorList>
            <person name="Haridas S."/>
            <person name="Albert R."/>
            <person name="Binder M."/>
            <person name="Bloem J."/>
            <person name="Labutti K."/>
            <person name="Salamov A."/>
            <person name="Andreopoulos B."/>
            <person name="Baker S."/>
            <person name="Barry K."/>
            <person name="Bills G."/>
            <person name="Bluhm B."/>
            <person name="Cannon C."/>
            <person name="Castanera R."/>
            <person name="Culley D."/>
            <person name="Daum C."/>
            <person name="Ezra D."/>
            <person name="Gonzalez J."/>
            <person name="Henrissat B."/>
            <person name="Kuo A."/>
            <person name="Liang C."/>
            <person name="Lipzen A."/>
            <person name="Lutzoni F."/>
            <person name="Magnuson J."/>
            <person name="Mondo S."/>
            <person name="Nolan M."/>
            <person name="Ohm R."/>
            <person name="Pangilinan J."/>
            <person name="Park H.-J."/>
            <person name="Ramirez L."/>
            <person name="Alfaro M."/>
            <person name="Sun H."/>
            <person name="Tritt A."/>
            <person name="Yoshinaga Y."/>
            <person name="Zwiers L.-H."/>
            <person name="Turgeon B."/>
            <person name="Goodwin S."/>
            <person name="Spatafora J."/>
            <person name="Crous P."/>
            <person name="Grigoriev I."/>
        </authorList>
    </citation>
    <scope>NUCLEOTIDE SEQUENCE</scope>
    <source>
        <strain evidence="3">CBS 473.64</strain>
    </source>
</reference>
<dbReference type="InterPro" id="IPR000261">
    <property type="entry name" value="EH_dom"/>
</dbReference>
<dbReference type="PROSITE" id="PS50031">
    <property type="entry name" value="EH"/>
    <property type="match status" value="1"/>
</dbReference>
<feature type="compositionally biased region" description="Polar residues" evidence="1">
    <location>
        <begin position="426"/>
        <end position="440"/>
    </location>
</feature>
<evidence type="ECO:0000256" key="1">
    <source>
        <dbReference type="SAM" id="MobiDB-lite"/>
    </source>
</evidence>
<dbReference type="GO" id="GO:0006897">
    <property type="term" value="P:endocytosis"/>
    <property type="evidence" value="ECO:0007669"/>
    <property type="project" value="TreeGrafter"/>
</dbReference>
<evidence type="ECO:0000259" key="2">
    <source>
        <dbReference type="PROSITE" id="PS50031"/>
    </source>
</evidence>
<feature type="compositionally biased region" description="Polar residues" evidence="1">
    <location>
        <begin position="156"/>
        <end position="171"/>
    </location>
</feature>
<dbReference type="GO" id="GO:0005886">
    <property type="term" value="C:plasma membrane"/>
    <property type="evidence" value="ECO:0007669"/>
    <property type="project" value="TreeGrafter"/>
</dbReference>
<dbReference type="PANTHER" id="PTHR11216">
    <property type="entry name" value="EH DOMAIN"/>
    <property type="match status" value="1"/>
</dbReference>
<feature type="compositionally biased region" description="Low complexity" evidence="1">
    <location>
        <begin position="26"/>
        <end position="38"/>
    </location>
</feature>
<accession>A0A6A6S9S6</accession>
<feature type="compositionally biased region" description="Polar residues" evidence="1">
    <location>
        <begin position="382"/>
        <end position="400"/>
    </location>
</feature>
<dbReference type="Gene3D" id="1.10.238.10">
    <property type="entry name" value="EF-hand"/>
    <property type="match status" value="1"/>
</dbReference>
<sequence length="638" mass="69501">MSSASAPNTHQGPQTGNNTQHNVPNAALQGAAKAFAKPPVKPKPQPNLYTGGGNGALLAATKVGTPRNSSPSGAATPVGRDWSGGSARSSRPNASPTRPLSHSSSSSGLTVPDDLTDRGPSPSNIAAKLAAARYTASKPAVQATAVPQMADDTPIAPTTSLVKMFEQNRSAASRPLSPVSSTPYSPSPVRSPKPQRKINLPPEPKDNAPLERQMPRTPPPVNKKSKPRLDIPSNDGTRDASSFGALRKDSFGTPPKQKQGQTSAKNTTSRPTPPPKKFGRQGRARSEDLAPSTPRQRRFSTVSNHEDPSSPASFVSAQEEQEQEVEEKPRPTLPPPRRSARQKPLQAEDEVRPKTATPLPPKPRISKSASPIPPPQPPRRNSFGSAPTPTNTLYHSNYQRESVRAITKHMTGENLSNAIVGAALASSRNASPNTSGISTPPTIPARKQQHHHSPFHRSPSPLKPQSSGKLRTTMRKEPSSSSDEDQSERYKRKGTRIMGMGRKHPNKHHEGTRKRWRDQVTERERKRYEGLWAANKGILIQSPTSTSSRDLEDDPMYDVHNLVIKEIWMRSRLPDHDLEEVWDLVDGRGVGRLRREEFVVGMWLVDQRLKGRKIPAKVTESVWASVTGAGVKIKVGRK</sequence>
<dbReference type="InterPro" id="IPR011992">
    <property type="entry name" value="EF-hand-dom_pair"/>
</dbReference>
<dbReference type="Pfam" id="PF12763">
    <property type="entry name" value="EH"/>
    <property type="match status" value="1"/>
</dbReference>
<dbReference type="Proteomes" id="UP000799753">
    <property type="component" value="Unassembled WGS sequence"/>
</dbReference>
<gene>
    <name evidence="3" type="ORF">P280DRAFT_466683</name>
</gene>
<proteinExistence type="predicted"/>
<evidence type="ECO:0000313" key="4">
    <source>
        <dbReference type="Proteomes" id="UP000799753"/>
    </source>
</evidence>
<feature type="compositionally biased region" description="Basic residues" evidence="1">
    <location>
        <begin position="490"/>
        <end position="516"/>
    </location>
</feature>